<feature type="compositionally biased region" description="Polar residues" evidence="1">
    <location>
        <begin position="191"/>
        <end position="206"/>
    </location>
</feature>
<dbReference type="WBParaSite" id="ECPE_0001218501-mRNA-1">
    <property type="protein sequence ID" value="ECPE_0001218501-mRNA-1"/>
    <property type="gene ID" value="ECPE_0001218501"/>
</dbReference>
<dbReference type="Proteomes" id="UP000272942">
    <property type="component" value="Unassembled WGS sequence"/>
</dbReference>
<proteinExistence type="predicted"/>
<keyword evidence="3" id="KW-1185">Reference proteome</keyword>
<organism evidence="4">
    <name type="scientific">Echinostoma caproni</name>
    <dbReference type="NCBI Taxonomy" id="27848"/>
    <lineage>
        <taxon>Eukaryota</taxon>
        <taxon>Metazoa</taxon>
        <taxon>Spiralia</taxon>
        <taxon>Lophotrochozoa</taxon>
        <taxon>Platyhelminthes</taxon>
        <taxon>Trematoda</taxon>
        <taxon>Digenea</taxon>
        <taxon>Plagiorchiida</taxon>
        <taxon>Echinostomata</taxon>
        <taxon>Echinostomatoidea</taxon>
        <taxon>Echinostomatidae</taxon>
        <taxon>Echinostoma</taxon>
    </lineage>
</organism>
<sequence length="482" mass="54378">MDESFVNVDPMMQPRFEGAGLNSIQFGVLEQSTLFVPDIKSITEYDIGDSLVRLPLLCSGGRPDAFAIDLTSLIEFQKGKQKRNGRQSFRNIAFLVIWEQLTKSITSDKARRYLARLQITSVRNSQFIQRTQPASSAVDVAGEQLNLQSLIRQAVEAVNQIPKSEIDFVSCKPFENYELESEPDEGDLAENPQNADTKSAGSSATYSVVQRDSSHPALPNCSVGAHYSLSESAELCTNQHRACLPCVECFVSRKLESLCCGISEDEVCWKCPVPRCNAPLLRLAQLQAVPLQQLASVWKCDDYMCVIREKRIKHGGKQPVFYANPKANPSVALSVWSGPMRTFASRKVEVFFEPAPVAIRCLPRLYFNDKRHCEIHWPASCEAAQKYYRMRDQFGDSNCVFDSTPAALDRMQPYGLPLPGGARTRSYCNALRVAWRRNVLWRRHFKQNRVWTEFEYGDILPAAKYSQPDIAQLLSVNLEINK</sequence>
<evidence type="ECO:0000313" key="4">
    <source>
        <dbReference type="WBParaSite" id="ECPE_0001218501-mRNA-1"/>
    </source>
</evidence>
<evidence type="ECO:0000313" key="3">
    <source>
        <dbReference type="Proteomes" id="UP000272942"/>
    </source>
</evidence>
<reference evidence="4" key="1">
    <citation type="submission" date="2016-06" db="UniProtKB">
        <authorList>
            <consortium name="WormBaseParasite"/>
        </authorList>
    </citation>
    <scope>IDENTIFICATION</scope>
</reference>
<evidence type="ECO:0000256" key="1">
    <source>
        <dbReference type="SAM" id="MobiDB-lite"/>
    </source>
</evidence>
<gene>
    <name evidence="2" type="ORF">ECPE_LOCUS12149</name>
</gene>
<dbReference type="AlphaFoldDB" id="A0A183AYW4"/>
<name>A0A183AYW4_9TREM</name>
<protein>
    <submittedName>
        <fullName evidence="4">Vertnin</fullName>
    </submittedName>
</protein>
<accession>A0A183AYW4</accession>
<evidence type="ECO:0000313" key="2">
    <source>
        <dbReference type="EMBL" id="VDP89394.1"/>
    </source>
</evidence>
<dbReference type="OrthoDB" id="10527873at2759"/>
<dbReference type="EMBL" id="UZAN01052245">
    <property type="protein sequence ID" value="VDP89394.1"/>
    <property type="molecule type" value="Genomic_DNA"/>
</dbReference>
<reference evidence="2 3" key="2">
    <citation type="submission" date="2018-11" db="EMBL/GenBank/DDBJ databases">
        <authorList>
            <consortium name="Pathogen Informatics"/>
        </authorList>
    </citation>
    <scope>NUCLEOTIDE SEQUENCE [LARGE SCALE GENOMIC DNA]</scope>
    <source>
        <strain evidence="2 3">Egypt</strain>
    </source>
</reference>
<feature type="region of interest" description="Disordered" evidence="1">
    <location>
        <begin position="182"/>
        <end position="206"/>
    </location>
</feature>